<dbReference type="VEuPathDB" id="MicrosporidiaDB:EHP00_2111"/>
<feature type="chain" id="PRO_5013297579" evidence="1">
    <location>
        <begin position="17"/>
        <end position="62"/>
    </location>
</feature>
<organism evidence="2 3">
    <name type="scientific">Ecytonucleospora hepatopenaei</name>
    <dbReference type="NCBI Taxonomy" id="646526"/>
    <lineage>
        <taxon>Eukaryota</taxon>
        <taxon>Fungi</taxon>
        <taxon>Fungi incertae sedis</taxon>
        <taxon>Microsporidia</taxon>
        <taxon>Enterocytozoonidae</taxon>
        <taxon>Ecytonucleospora</taxon>
    </lineage>
</organism>
<evidence type="ECO:0000313" key="3">
    <source>
        <dbReference type="Proteomes" id="UP000192758"/>
    </source>
</evidence>
<keyword evidence="1" id="KW-0732">Signal</keyword>
<evidence type="ECO:0000313" key="2">
    <source>
        <dbReference type="EMBL" id="OQS55097.1"/>
    </source>
</evidence>
<dbReference type="AlphaFoldDB" id="A0A1W0E756"/>
<proteinExistence type="predicted"/>
<gene>
    <name evidence="2" type="ORF">EHP00_2111</name>
</gene>
<accession>A0A1W0E756</accession>
<feature type="signal peptide" evidence="1">
    <location>
        <begin position="1"/>
        <end position="16"/>
    </location>
</feature>
<protein>
    <submittedName>
        <fullName evidence="2">Uncharacterized protein</fullName>
    </submittedName>
</protein>
<comment type="caution">
    <text evidence="2">The sequence shown here is derived from an EMBL/GenBank/DDBJ whole genome shotgun (WGS) entry which is preliminary data.</text>
</comment>
<evidence type="ECO:0000256" key="1">
    <source>
        <dbReference type="SAM" id="SignalP"/>
    </source>
</evidence>
<reference evidence="2 3" key="1">
    <citation type="journal article" date="2017" name="Environ. Microbiol.">
        <title>Decay of the glycolytic pathway and adaptation to intranuclear parasitism within Enterocytozoonidae microsporidia.</title>
        <authorList>
            <person name="Wiredu Boakye D."/>
            <person name="Jaroenlak P."/>
            <person name="Prachumwat A."/>
            <person name="Williams T.A."/>
            <person name="Bateman K.S."/>
            <person name="Itsathitphaisarn O."/>
            <person name="Sritunyalucksana K."/>
            <person name="Paszkiewicz K.H."/>
            <person name="Moore K.A."/>
            <person name="Stentiford G.D."/>
            <person name="Williams B.A."/>
        </authorList>
    </citation>
    <scope>NUCLEOTIDE SEQUENCE [LARGE SCALE GENOMIC DNA]</scope>
    <source>
        <strain evidence="2 3">TH1</strain>
    </source>
</reference>
<name>A0A1W0E756_9MICR</name>
<keyword evidence="3" id="KW-1185">Reference proteome</keyword>
<dbReference type="Proteomes" id="UP000192758">
    <property type="component" value="Unassembled WGS sequence"/>
</dbReference>
<dbReference type="EMBL" id="MNPJ01000014">
    <property type="protein sequence ID" value="OQS55097.1"/>
    <property type="molecule type" value="Genomic_DNA"/>
</dbReference>
<sequence>MFLFNLLLRFVVIIVCFDNNFNYKQMSYFVETTPVYFFQKFLKPFSAAAVILQYDKKSINKK</sequence>